<dbReference type="InterPro" id="IPR008271">
    <property type="entry name" value="Ser/Thr_kinase_AS"/>
</dbReference>
<proteinExistence type="predicted"/>
<keyword evidence="4" id="KW-0067">ATP-binding</keyword>
<reference evidence="6 7" key="1">
    <citation type="submission" date="2024-04" db="EMBL/GenBank/DDBJ databases">
        <title>Tritrichomonas musculus Genome.</title>
        <authorList>
            <person name="Alves-Ferreira E."/>
            <person name="Grigg M."/>
            <person name="Lorenzi H."/>
            <person name="Galac M."/>
        </authorList>
    </citation>
    <scope>NUCLEOTIDE SEQUENCE [LARGE SCALE GENOMIC DNA]</scope>
    <source>
        <strain evidence="6 7">EAF2021</strain>
    </source>
</reference>
<dbReference type="InterPro" id="IPR011009">
    <property type="entry name" value="Kinase-like_dom_sf"/>
</dbReference>
<accession>A0ABR2ILQ3</accession>
<dbReference type="InterPro" id="IPR000719">
    <property type="entry name" value="Prot_kinase_dom"/>
</dbReference>
<dbReference type="EMBL" id="JAPFFF010000016">
    <property type="protein sequence ID" value="KAK8865273.1"/>
    <property type="molecule type" value="Genomic_DNA"/>
</dbReference>
<dbReference type="PROSITE" id="PS00108">
    <property type="entry name" value="PROTEIN_KINASE_ST"/>
    <property type="match status" value="1"/>
</dbReference>
<dbReference type="PROSITE" id="PS50011">
    <property type="entry name" value="PROTEIN_KINASE_DOM"/>
    <property type="match status" value="1"/>
</dbReference>
<evidence type="ECO:0000256" key="4">
    <source>
        <dbReference type="ARBA" id="ARBA00022840"/>
    </source>
</evidence>
<evidence type="ECO:0000256" key="1">
    <source>
        <dbReference type="ARBA" id="ARBA00022679"/>
    </source>
</evidence>
<evidence type="ECO:0000256" key="3">
    <source>
        <dbReference type="ARBA" id="ARBA00022777"/>
    </source>
</evidence>
<protein>
    <recommendedName>
        <fullName evidence="5">Protein kinase domain-containing protein</fullName>
    </recommendedName>
</protein>
<evidence type="ECO:0000313" key="6">
    <source>
        <dbReference type="EMBL" id="KAK8865273.1"/>
    </source>
</evidence>
<evidence type="ECO:0000256" key="2">
    <source>
        <dbReference type="ARBA" id="ARBA00022741"/>
    </source>
</evidence>
<name>A0ABR2ILQ3_9EUKA</name>
<organism evidence="6 7">
    <name type="scientific">Tritrichomonas musculus</name>
    <dbReference type="NCBI Taxonomy" id="1915356"/>
    <lineage>
        <taxon>Eukaryota</taxon>
        <taxon>Metamonada</taxon>
        <taxon>Parabasalia</taxon>
        <taxon>Tritrichomonadida</taxon>
        <taxon>Tritrichomonadidae</taxon>
        <taxon>Tritrichomonas</taxon>
    </lineage>
</organism>
<keyword evidence="7" id="KW-1185">Reference proteome</keyword>
<dbReference type="SUPFAM" id="SSF56112">
    <property type="entry name" value="Protein kinase-like (PK-like)"/>
    <property type="match status" value="1"/>
</dbReference>
<dbReference type="Pfam" id="PF00069">
    <property type="entry name" value="Pkinase"/>
    <property type="match status" value="1"/>
</dbReference>
<dbReference type="Proteomes" id="UP001470230">
    <property type="component" value="Unassembled WGS sequence"/>
</dbReference>
<dbReference type="SMART" id="SM00220">
    <property type="entry name" value="S_TKc"/>
    <property type="match status" value="1"/>
</dbReference>
<keyword evidence="1" id="KW-0808">Transferase</keyword>
<evidence type="ECO:0000259" key="5">
    <source>
        <dbReference type="PROSITE" id="PS50011"/>
    </source>
</evidence>
<dbReference type="InterPro" id="IPR045269">
    <property type="entry name" value="Atg1-like"/>
</dbReference>
<feature type="domain" description="Protein kinase" evidence="5">
    <location>
        <begin position="31"/>
        <end position="294"/>
    </location>
</feature>
<comment type="caution">
    <text evidence="6">The sequence shown here is derived from an EMBL/GenBank/DDBJ whole genome shotgun (WGS) entry which is preliminary data.</text>
</comment>
<sequence>MGALLSLASQKSIIDLINEQQKLFFISNEIVITSRNYLFVAFRRIFDSTKKQLLDNKKCFALKLIKFQSESNIKNFEREMKVLDQLSEFPQIIKYEDKIKVVLNGINYLLLSMKYYSHTDLFTYLWKEVNDFDEDIIKKIAFQSLKILILLKSRNVVHNDFKFENFIIETTDPFKIILTDFESSQIIQPNGKSEIYTGTPIYKAPEVLRKEPHDYAADIWSLGANLYTTVFGKYPFQIVIGDTDEIIQQKIQNNPLENIDGIASEDCWECITKMLILDQNERITAEDALHLKWFENE</sequence>
<keyword evidence="2" id="KW-0547">Nucleotide-binding</keyword>
<gene>
    <name evidence="6" type="ORF">M9Y10_010811</name>
</gene>
<keyword evidence="3" id="KW-0418">Kinase</keyword>
<dbReference type="Gene3D" id="1.10.510.10">
    <property type="entry name" value="Transferase(Phosphotransferase) domain 1"/>
    <property type="match status" value="1"/>
</dbReference>
<dbReference type="PANTHER" id="PTHR24348:SF22">
    <property type="entry name" value="NON-SPECIFIC SERINE_THREONINE PROTEIN KINASE"/>
    <property type="match status" value="1"/>
</dbReference>
<dbReference type="PANTHER" id="PTHR24348">
    <property type="entry name" value="SERINE/THREONINE-PROTEIN KINASE UNC-51-RELATED"/>
    <property type="match status" value="1"/>
</dbReference>
<evidence type="ECO:0000313" key="7">
    <source>
        <dbReference type="Proteomes" id="UP001470230"/>
    </source>
</evidence>